<organism evidence="2 3">
    <name type="scientific">Rossellomorea vietnamensis</name>
    <dbReference type="NCBI Taxonomy" id="218284"/>
    <lineage>
        <taxon>Bacteria</taxon>
        <taxon>Bacillati</taxon>
        <taxon>Bacillota</taxon>
        <taxon>Bacilli</taxon>
        <taxon>Bacillales</taxon>
        <taxon>Bacillaceae</taxon>
        <taxon>Rossellomorea</taxon>
    </lineage>
</organism>
<reference evidence="2 3" key="1">
    <citation type="submission" date="2015-08" db="EMBL/GenBank/DDBJ databases">
        <title>Draft Genome Sequence of Bacillus vietnamensis UCD-SED5.</title>
        <authorList>
            <person name="Lee R.D."/>
            <person name="Jospin G."/>
            <person name="Lang J.M."/>
            <person name="Coil D.A."/>
            <person name="Eisen J.A."/>
        </authorList>
    </citation>
    <scope>NUCLEOTIDE SEQUENCE [LARGE SCALE GENOMIC DNA]</scope>
    <source>
        <strain evidence="2 3">UCD-SED5</strain>
    </source>
</reference>
<feature type="domain" description="N-acetyltransferase" evidence="1">
    <location>
        <begin position="9"/>
        <end position="168"/>
    </location>
</feature>
<dbReference type="RefSeq" id="WP_060672122.1">
    <property type="nucleotide sequence ID" value="NZ_JBCNGU010000018.1"/>
</dbReference>
<sequence length="168" mass="19067">MNVTETSRLTLRWVEITDAEFIKTLLNEPGWLNYIGDKGIRTIDDAKNYIENGPRAMYEREGFGLFLAERKDDRAPIGLCGLIKRDGLEDVDIGFAFLSDYQSQGYAYEAACATVEFAKEQGIKRLVAITTKDNESSSRLLEKLDMKFEGYVTLPDDTEELKKYGLTI</sequence>
<dbReference type="Gene3D" id="3.40.630.30">
    <property type="match status" value="1"/>
</dbReference>
<dbReference type="PATRIC" id="fig|218284.4.peg.3411"/>
<name>A0A0P6WRE1_9BACI</name>
<dbReference type="InterPro" id="IPR000182">
    <property type="entry name" value="GNAT_dom"/>
</dbReference>
<accession>A0A0P6WRE1</accession>
<dbReference type="InterPro" id="IPR051531">
    <property type="entry name" value="N-acetyltransferase"/>
</dbReference>
<dbReference type="GO" id="GO:0016747">
    <property type="term" value="F:acyltransferase activity, transferring groups other than amino-acyl groups"/>
    <property type="evidence" value="ECO:0007669"/>
    <property type="project" value="InterPro"/>
</dbReference>
<dbReference type="Pfam" id="PF13302">
    <property type="entry name" value="Acetyltransf_3"/>
    <property type="match status" value="1"/>
</dbReference>
<dbReference type="PANTHER" id="PTHR43792">
    <property type="entry name" value="GNAT FAMILY, PUTATIVE (AFU_ORTHOLOGUE AFUA_3G00765)-RELATED-RELATED"/>
    <property type="match status" value="1"/>
</dbReference>
<dbReference type="EMBL" id="LIXZ01000005">
    <property type="protein sequence ID" value="KPL60152.1"/>
    <property type="molecule type" value="Genomic_DNA"/>
</dbReference>
<evidence type="ECO:0000313" key="3">
    <source>
        <dbReference type="Proteomes" id="UP000050398"/>
    </source>
</evidence>
<dbReference type="PROSITE" id="PS51186">
    <property type="entry name" value="GNAT"/>
    <property type="match status" value="1"/>
</dbReference>
<proteinExistence type="predicted"/>
<comment type="caution">
    <text evidence="2">The sequence shown here is derived from an EMBL/GenBank/DDBJ whole genome shotgun (WGS) entry which is preliminary data.</text>
</comment>
<dbReference type="SUPFAM" id="SSF55729">
    <property type="entry name" value="Acyl-CoA N-acyltransferases (Nat)"/>
    <property type="match status" value="1"/>
</dbReference>
<dbReference type="InterPro" id="IPR016181">
    <property type="entry name" value="Acyl_CoA_acyltransferase"/>
</dbReference>
<evidence type="ECO:0000313" key="2">
    <source>
        <dbReference type="EMBL" id="KPL60152.1"/>
    </source>
</evidence>
<dbReference type="Proteomes" id="UP000050398">
    <property type="component" value="Unassembled WGS sequence"/>
</dbReference>
<dbReference type="PANTHER" id="PTHR43792:SF1">
    <property type="entry name" value="N-ACETYLTRANSFERASE DOMAIN-CONTAINING PROTEIN"/>
    <property type="match status" value="1"/>
</dbReference>
<dbReference type="AlphaFoldDB" id="A0A0P6WRE1"/>
<dbReference type="CDD" id="cd04301">
    <property type="entry name" value="NAT_SF"/>
    <property type="match status" value="1"/>
</dbReference>
<protein>
    <recommendedName>
        <fullName evidence="1">N-acetyltransferase domain-containing protein</fullName>
    </recommendedName>
</protein>
<gene>
    <name evidence="2" type="ORF">AM506_08860</name>
</gene>
<dbReference type="OrthoDB" id="9798081at2"/>
<evidence type="ECO:0000259" key="1">
    <source>
        <dbReference type="PROSITE" id="PS51186"/>
    </source>
</evidence>